<dbReference type="EC" id="2.4.2.17" evidence="6"/>
<feature type="domain" description="TCP" evidence="15">
    <location>
        <begin position="55"/>
        <end position="109"/>
    </location>
</feature>
<keyword evidence="10" id="KW-0808">Transferase</keyword>
<feature type="compositionally biased region" description="Basic and acidic residues" evidence="14">
    <location>
        <begin position="202"/>
        <end position="225"/>
    </location>
</feature>
<evidence type="ECO:0000256" key="11">
    <source>
        <dbReference type="ARBA" id="ARBA00022946"/>
    </source>
</evidence>
<dbReference type="InterPro" id="IPR001348">
    <property type="entry name" value="ATP_PRibTrfase_HisG"/>
</dbReference>
<keyword evidence="7" id="KW-0150">Chloroplast</keyword>
<feature type="compositionally biased region" description="Low complexity" evidence="14">
    <location>
        <begin position="35"/>
        <end position="47"/>
    </location>
</feature>
<evidence type="ECO:0000256" key="4">
    <source>
        <dbReference type="ARBA" id="ARBA00004667"/>
    </source>
</evidence>
<dbReference type="Proteomes" id="UP000712600">
    <property type="component" value="Unassembled WGS sequence"/>
</dbReference>
<comment type="similarity">
    <text evidence="5">Belongs to the ATP phosphoribosyltransferase family. Long subfamily.</text>
</comment>
<name>A0A8S9NEH6_BRACR</name>
<dbReference type="AlphaFoldDB" id="A0A8S9NEH6"/>
<comment type="subcellular location">
    <subcellularLocation>
        <location evidence="3">Plastid</location>
        <location evidence="3">Chloroplast</location>
    </subcellularLocation>
</comment>
<evidence type="ECO:0000256" key="3">
    <source>
        <dbReference type="ARBA" id="ARBA00004229"/>
    </source>
</evidence>
<dbReference type="CDD" id="cd13593">
    <property type="entry name" value="PBP2_HisGL3"/>
    <property type="match status" value="1"/>
</dbReference>
<evidence type="ECO:0000313" key="16">
    <source>
        <dbReference type="EMBL" id="KAF3500318.1"/>
    </source>
</evidence>
<dbReference type="FunFam" id="3.40.190.10:FF:000118">
    <property type="entry name" value="ATP phosphoribosyltransferase 2, chloroplastic"/>
    <property type="match status" value="1"/>
</dbReference>
<dbReference type="NCBIfam" id="TIGR00070">
    <property type="entry name" value="hisG"/>
    <property type="match status" value="1"/>
</dbReference>
<evidence type="ECO:0000256" key="1">
    <source>
        <dbReference type="ARBA" id="ARBA00000915"/>
    </source>
</evidence>
<evidence type="ECO:0000256" key="10">
    <source>
        <dbReference type="ARBA" id="ARBA00022679"/>
    </source>
</evidence>
<dbReference type="PANTHER" id="PTHR21403">
    <property type="entry name" value="ATP PHOSPHORIBOSYLTRANSFERASE ATP-PRTASE"/>
    <property type="match status" value="1"/>
</dbReference>
<protein>
    <recommendedName>
        <fullName evidence="6">ATP phosphoribosyltransferase</fullName>
        <ecNumber evidence="6">2.4.2.17</ecNumber>
    </recommendedName>
</protein>
<feature type="region of interest" description="Disordered" evidence="14">
    <location>
        <begin position="1"/>
        <end position="63"/>
    </location>
</feature>
<dbReference type="PROSITE" id="PS51369">
    <property type="entry name" value="TCP"/>
    <property type="match status" value="1"/>
</dbReference>
<dbReference type="GO" id="GO:0003879">
    <property type="term" value="F:ATP phosphoribosyltransferase activity"/>
    <property type="evidence" value="ECO:0007669"/>
    <property type="project" value="UniProtKB-EC"/>
</dbReference>
<dbReference type="PROSITE" id="PS01316">
    <property type="entry name" value="ATP_P_PHORIBOSYLTR"/>
    <property type="match status" value="1"/>
</dbReference>
<proteinExistence type="inferred from homology"/>
<comment type="function">
    <text evidence="13">Catalyzes the condensation of ATP and 5-phosphoribose 1-diphosphate to form N'-(5'-phosphoribosyl)-ATP (PR-ATP).</text>
</comment>
<feature type="region of interest" description="Disordered" evidence="14">
    <location>
        <begin position="363"/>
        <end position="392"/>
    </location>
</feature>
<reference evidence="16" key="1">
    <citation type="submission" date="2019-12" db="EMBL/GenBank/DDBJ databases">
        <title>Genome sequencing and annotation of Brassica cretica.</title>
        <authorList>
            <person name="Studholme D.J."/>
            <person name="Sarris P."/>
        </authorList>
    </citation>
    <scope>NUCLEOTIDE SEQUENCE</scope>
    <source>
        <strain evidence="16">PFS-109/04</strain>
        <tissue evidence="16">Leaf</tissue>
    </source>
</reference>
<evidence type="ECO:0000256" key="5">
    <source>
        <dbReference type="ARBA" id="ARBA00007955"/>
    </source>
</evidence>
<keyword evidence="8" id="KW-0028">Amino-acid biosynthesis</keyword>
<gene>
    <name evidence="16" type="ORF">F2Q69_00041300</name>
</gene>
<dbReference type="GO" id="GO:0000287">
    <property type="term" value="F:magnesium ion binding"/>
    <property type="evidence" value="ECO:0007669"/>
    <property type="project" value="InterPro"/>
</dbReference>
<keyword evidence="11" id="KW-0809">Transit peptide</keyword>
<sequence>MDLSDDGVAARGGSRHLVDPSLSIVPRSTPQEDPTTSSTAAAAATTSGVVTKRSTKDRHTKVDGRGRRIRMPALCAARVFQLTRELGHKSDGETIEWLLQQAEPAIVAATGTGTIPANFSSLSVSLRSSGSTLSAPPSKSVPLYGALGLTHHQYEEQGGAFGAHTPPLLGFHHHLQQQHHQQAPAETIPGPDGESFSRKRYRSVDSSKEDGEGKQNENKSLKESEPPAAATGAPMWAVAPTNRSAGGNTFWMLPVPTTTAGNQPAAMESSSNANRAHMWPFGGGGAGAGGGGATHFMAGTGFSFPMDQYRGSPLQLGSFLAQPQQPNQNIGLSLPDSNLGVLAALNAAYPRGGNANAEQVNNAVEHQEKQQQQAQQSDQDDDSRDENSNSDGCLRFVTSSVASLQSSVANGSAPAAVVVERGQIRLGLPSKGRMAADAIDLLKDCQLFVKQVNPRQYVAQIPQLPNTEVWFQRPKDIVRKLLSGDLDLGIVGLDTLSEYGQGDEDLIIVHEALNFGDCHLSIAIPNYGIFENIKSLKELAQMPQWSEERPLRVATGFTYLGPKFMKENGIQHVAFSTADGALEAAPAMGIADAILDLVSSGTTLKENNLKEIEGGVVLESQAVLVASRRALTDRKGALNTVHEILERLEAHLKADGQFTVVANMRGNSAEEVAERVLSQPSLSGLQGPTISPVYCKQDGQVSIDYYAIVICVPKKALYESVKQLRAVSNPCSLLLY</sequence>
<dbReference type="Pfam" id="PF08029">
    <property type="entry name" value="HisG_C"/>
    <property type="match status" value="1"/>
</dbReference>
<comment type="catalytic activity">
    <reaction evidence="1">
        <text>1-(5-phospho-beta-D-ribosyl)-ATP + diphosphate = 5-phospho-alpha-D-ribose 1-diphosphate + ATP</text>
        <dbReference type="Rhea" id="RHEA:18473"/>
        <dbReference type="ChEBI" id="CHEBI:30616"/>
        <dbReference type="ChEBI" id="CHEBI:33019"/>
        <dbReference type="ChEBI" id="CHEBI:58017"/>
        <dbReference type="ChEBI" id="CHEBI:73183"/>
        <dbReference type="EC" id="2.4.2.17"/>
    </reaction>
</comment>
<evidence type="ECO:0000256" key="2">
    <source>
        <dbReference type="ARBA" id="ARBA00001946"/>
    </source>
</evidence>
<dbReference type="GO" id="GO:0000105">
    <property type="term" value="P:L-histidine biosynthetic process"/>
    <property type="evidence" value="ECO:0007669"/>
    <property type="project" value="UniProtKB-KW"/>
</dbReference>
<comment type="caution">
    <text evidence="16">The sequence shown here is derived from an EMBL/GenBank/DDBJ whole genome shotgun (WGS) entry which is preliminary data.</text>
</comment>
<dbReference type="InterPro" id="IPR013115">
    <property type="entry name" value="HisG_C"/>
</dbReference>
<dbReference type="FunFam" id="3.30.70.120:FF:000007">
    <property type="entry name" value="ATP phosphoribosyltransferase, chloroplastic"/>
    <property type="match status" value="1"/>
</dbReference>
<evidence type="ECO:0000256" key="8">
    <source>
        <dbReference type="ARBA" id="ARBA00022605"/>
    </source>
</evidence>
<keyword evidence="9" id="KW-0934">Plastid</keyword>
<keyword evidence="12" id="KW-0368">Histidine biosynthesis</keyword>
<comment type="pathway">
    <text evidence="4">Amino-acid biosynthesis; L-histidine biosynthesis; L-histidine from 5-phospho-alpha-D-ribose 1-diphosphate: step 1/9.</text>
</comment>
<dbReference type="EMBL" id="QGKX02001621">
    <property type="protein sequence ID" value="KAF3500318.1"/>
    <property type="molecule type" value="Genomic_DNA"/>
</dbReference>
<dbReference type="Pfam" id="PF01634">
    <property type="entry name" value="HisG"/>
    <property type="match status" value="1"/>
</dbReference>
<organism evidence="16 17">
    <name type="scientific">Brassica cretica</name>
    <name type="common">Mustard</name>
    <dbReference type="NCBI Taxonomy" id="69181"/>
    <lineage>
        <taxon>Eukaryota</taxon>
        <taxon>Viridiplantae</taxon>
        <taxon>Streptophyta</taxon>
        <taxon>Embryophyta</taxon>
        <taxon>Tracheophyta</taxon>
        <taxon>Spermatophyta</taxon>
        <taxon>Magnoliopsida</taxon>
        <taxon>eudicotyledons</taxon>
        <taxon>Gunneridae</taxon>
        <taxon>Pentapetalae</taxon>
        <taxon>rosids</taxon>
        <taxon>malvids</taxon>
        <taxon>Brassicales</taxon>
        <taxon>Brassicaceae</taxon>
        <taxon>Brassiceae</taxon>
        <taxon>Brassica</taxon>
    </lineage>
</organism>
<evidence type="ECO:0000256" key="9">
    <source>
        <dbReference type="ARBA" id="ARBA00022640"/>
    </source>
</evidence>
<evidence type="ECO:0000256" key="14">
    <source>
        <dbReference type="SAM" id="MobiDB-lite"/>
    </source>
</evidence>
<feature type="region of interest" description="Disordered" evidence="14">
    <location>
        <begin position="175"/>
        <end position="241"/>
    </location>
</feature>
<dbReference type="InterPro" id="IPR013820">
    <property type="entry name" value="ATP_PRibTrfase_cat"/>
</dbReference>
<comment type="cofactor">
    <cofactor evidence="2">
        <name>Mg(2+)</name>
        <dbReference type="ChEBI" id="CHEBI:18420"/>
    </cofactor>
</comment>
<dbReference type="GO" id="GO:0009507">
    <property type="term" value="C:chloroplast"/>
    <property type="evidence" value="ECO:0007669"/>
    <property type="project" value="UniProtKB-SubCell"/>
</dbReference>
<evidence type="ECO:0000259" key="15">
    <source>
        <dbReference type="PROSITE" id="PS51369"/>
    </source>
</evidence>
<evidence type="ECO:0000256" key="6">
    <source>
        <dbReference type="ARBA" id="ARBA00011946"/>
    </source>
</evidence>
<evidence type="ECO:0000256" key="13">
    <source>
        <dbReference type="ARBA" id="ARBA00059284"/>
    </source>
</evidence>
<feature type="compositionally biased region" description="Low complexity" evidence="14">
    <location>
        <begin position="363"/>
        <end position="377"/>
    </location>
</feature>
<evidence type="ECO:0000256" key="12">
    <source>
        <dbReference type="ARBA" id="ARBA00023102"/>
    </source>
</evidence>
<evidence type="ECO:0000256" key="7">
    <source>
        <dbReference type="ARBA" id="ARBA00022528"/>
    </source>
</evidence>
<evidence type="ECO:0000313" key="17">
    <source>
        <dbReference type="Proteomes" id="UP000712600"/>
    </source>
</evidence>
<dbReference type="Gene3D" id="3.40.190.10">
    <property type="entry name" value="Periplasmic binding protein-like II"/>
    <property type="match status" value="2"/>
</dbReference>
<dbReference type="SUPFAM" id="SSF53850">
    <property type="entry name" value="Periplasmic binding protein-like II"/>
    <property type="match status" value="1"/>
</dbReference>
<dbReference type="PANTHER" id="PTHR21403:SF7">
    <property type="entry name" value="ATP PHOSPHORIBOSYLTRANSFERASE 1, CHLOROPLASTIC"/>
    <property type="match status" value="1"/>
</dbReference>
<dbReference type="InterPro" id="IPR017887">
    <property type="entry name" value="TF_TCP_subgr"/>
</dbReference>
<dbReference type="Pfam" id="PF03634">
    <property type="entry name" value="TCP"/>
    <property type="match status" value="1"/>
</dbReference>
<accession>A0A8S9NEH6</accession>
<dbReference type="InterPro" id="IPR018198">
    <property type="entry name" value="ATP_PRibTrfase_CS"/>
</dbReference>